<feature type="compositionally biased region" description="Polar residues" evidence="1">
    <location>
        <begin position="279"/>
        <end position="298"/>
    </location>
</feature>
<comment type="caution">
    <text evidence="2">The sequence shown here is derived from an EMBL/GenBank/DDBJ whole genome shotgun (WGS) entry which is preliminary data.</text>
</comment>
<dbReference type="RefSeq" id="XP_058339204.1">
    <property type="nucleotide sequence ID" value="XM_058489969.1"/>
</dbReference>
<accession>A0AAD7XTW8</accession>
<evidence type="ECO:0000313" key="3">
    <source>
        <dbReference type="Proteomes" id="UP001234581"/>
    </source>
</evidence>
<sequence length="298" mass="34190">MTSPNLGIIFRAKIDTAIFPCRLCDPEEDEIFYYTSPALAQHSTKVHKQPTTVIFERYDCDATFKSRASLLSHNCIKEFMPDEQARVPPITEDAPDGNSIVDLVVISTTKSFVCPRCATARFTDLTHLQEHHLKQLYQHLCPVWGCPRQCVYRDIEKRAITEHLKYSCNADEEPENDFAQEFCFGCDRLLPSNEMTEHLHQHPGLVDAMASNFMEATFRDLDIIKEIIGIVGWDVNDVKQQLRQRQVWKHNNIIHTALSTLRTRQQQQQQHSLSSTRTANDTSNINSANSTPYNTPRL</sequence>
<name>A0AAD7XTW8_9FUNG</name>
<dbReference type="AlphaFoldDB" id="A0AAD7XTW8"/>
<evidence type="ECO:0000256" key="1">
    <source>
        <dbReference type="SAM" id="MobiDB-lite"/>
    </source>
</evidence>
<feature type="region of interest" description="Disordered" evidence="1">
    <location>
        <begin position="261"/>
        <end position="298"/>
    </location>
</feature>
<evidence type="ECO:0000313" key="2">
    <source>
        <dbReference type="EMBL" id="KAJ8654290.1"/>
    </source>
</evidence>
<dbReference type="EMBL" id="JARTCD010000063">
    <property type="protein sequence ID" value="KAJ8654290.1"/>
    <property type="molecule type" value="Genomic_DNA"/>
</dbReference>
<gene>
    <name evidence="2" type="ORF">O0I10_009985</name>
</gene>
<protein>
    <submittedName>
        <fullName evidence="2">Uncharacterized protein</fullName>
    </submittedName>
</protein>
<keyword evidence="3" id="KW-1185">Reference proteome</keyword>
<dbReference type="GeneID" id="83217390"/>
<dbReference type="Proteomes" id="UP001234581">
    <property type="component" value="Unassembled WGS sequence"/>
</dbReference>
<organism evidence="2 3">
    <name type="scientific">Lichtheimia ornata</name>
    <dbReference type="NCBI Taxonomy" id="688661"/>
    <lineage>
        <taxon>Eukaryota</taxon>
        <taxon>Fungi</taxon>
        <taxon>Fungi incertae sedis</taxon>
        <taxon>Mucoromycota</taxon>
        <taxon>Mucoromycotina</taxon>
        <taxon>Mucoromycetes</taxon>
        <taxon>Mucorales</taxon>
        <taxon>Lichtheimiaceae</taxon>
        <taxon>Lichtheimia</taxon>
    </lineage>
</organism>
<proteinExistence type="predicted"/>
<feature type="compositionally biased region" description="Low complexity" evidence="1">
    <location>
        <begin position="261"/>
        <end position="278"/>
    </location>
</feature>
<reference evidence="2 3" key="1">
    <citation type="submission" date="2023-03" db="EMBL/GenBank/DDBJ databases">
        <title>Genome sequence of Lichtheimia ornata CBS 291.66.</title>
        <authorList>
            <person name="Mohabir J.T."/>
            <person name="Shea T.P."/>
            <person name="Kurbessoian T."/>
            <person name="Berby B."/>
            <person name="Fontaine J."/>
            <person name="Livny J."/>
            <person name="Gnirke A."/>
            <person name="Stajich J.E."/>
            <person name="Cuomo C.A."/>
        </authorList>
    </citation>
    <scope>NUCLEOTIDE SEQUENCE [LARGE SCALE GENOMIC DNA]</scope>
    <source>
        <strain evidence="2">CBS 291.66</strain>
    </source>
</reference>